<dbReference type="InterPro" id="IPR051826">
    <property type="entry name" value="E3_ubiquitin-ligase_domain"/>
</dbReference>
<proteinExistence type="predicted"/>
<dbReference type="GO" id="GO:0061630">
    <property type="term" value="F:ubiquitin protein ligase activity"/>
    <property type="evidence" value="ECO:0007669"/>
    <property type="project" value="TreeGrafter"/>
</dbReference>
<dbReference type="PROSITE" id="PS50089">
    <property type="entry name" value="ZF_RING_2"/>
    <property type="match status" value="1"/>
</dbReference>
<dbReference type="PANTHER" id="PTHR22765">
    <property type="entry name" value="RING FINGER AND PROTEASE ASSOCIATED DOMAIN-CONTAINING"/>
    <property type="match status" value="1"/>
</dbReference>
<keyword evidence="1" id="KW-0863">Zinc-finger</keyword>
<evidence type="ECO:0000259" key="2">
    <source>
        <dbReference type="PROSITE" id="PS50089"/>
    </source>
</evidence>
<dbReference type="GO" id="GO:0008270">
    <property type="term" value="F:zinc ion binding"/>
    <property type="evidence" value="ECO:0007669"/>
    <property type="project" value="UniProtKB-KW"/>
</dbReference>
<dbReference type="PANTHER" id="PTHR22765:SF343">
    <property type="entry name" value="E3 UBIQUITIN-PROTEIN LIGASE SGR9, AMYLOPLASTIC"/>
    <property type="match status" value="1"/>
</dbReference>
<organism evidence="3 4">
    <name type="scientific">Asparagus officinalis</name>
    <name type="common">Garden asparagus</name>
    <dbReference type="NCBI Taxonomy" id="4686"/>
    <lineage>
        <taxon>Eukaryota</taxon>
        <taxon>Viridiplantae</taxon>
        <taxon>Streptophyta</taxon>
        <taxon>Embryophyta</taxon>
        <taxon>Tracheophyta</taxon>
        <taxon>Spermatophyta</taxon>
        <taxon>Magnoliopsida</taxon>
        <taxon>Liliopsida</taxon>
        <taxon>Asparagales</taxon>
        <taxon>Asparagaceae</taxon>
        <taxon>Asparagoideae</taxon>
        <taxon>Asparagus</taxon>
    </lineage>
</organism>
<evidence type="ECO:0000313" key="3">
    <source>
        <dbReference type="EMBL" id="ONK63397.1"/>
    </source>
</evidence>
<keyword evidence="1" id="KW-0479">Metal-binding</keyword>
<name>A0A5P1EDY0_ASPOF</name>
<sequence>MAMCEVYDRKERGLRGGAGFDWRLRIAEHLMERTLSAAELGANGWAVIGRYVDTASKCRRLLEVVSGNRRPSEEKAGAEVAASVTAVVALPSVECQRKGWECVICKEEIETGRDVCVLPCDHGFHWGCILPWLRKRNTCPYCRFELPTDDVFFEIGRVWRCAVRMGMGENPII</sequence>
<dbReference type="Gene3D" id="3.30.40.10">
    <property type="entry name" value="Zinc/RING finger domain, C3HC4 (zinc finger)"/>
    <property type="match status" value="1"/>
</dbReference>
<dbReference type="SUPFAM" id="SSF57850">
    <property type="entry name" value="RING/U-box"/>
    <property type="match status" value="1"/>
</dbReference>
<keyword evidence="4" id="KW-1185">Reference proteome</keyword>
<dbReference type="AlphaFoldDB" id="A0A5P1EDY0"/>
<accession>A0A5P1EDY0</accession>
<dbReference type="Gramene" id="ONK63397">
    <property type="protein sequence ID" value="ONK63397"/>
    <property type="gene ID" value="A4U43_C07F14710"/>
</dbReference>
<dbReference type="InterPro" id="IPR013083">
    <property type="entry name" value="Znf_RING/FYVE/PHD"/>
</dbReference>
<gene>
    <name evidence="3" type="ORF">A4U43_C07F14710</name>
</gene>
<keyword evidence="1" id="KW-0862">Zinc</keyword>
<dbReference type="CDD" id="cd16454">
    <property type="entry name" value="RING-H2_PA-TM-RING"/>
    <property type="match status" value="1"/>
</dbReference>
<reference evidence="4" key="1">
    <citation type="journal article" date="2017" name="Nat. Commun.">
        <title>The asparagus genome sheds light on the origin and evolution of a young Y chromosome.</title>
        <authorList>
            <person name="Harkess A."/>
            <person name="Zhou J."/>
            <person name="Xu C."/>
            <person name="Bowers J.E."/>
            <person name="Van der Hulst R."/>
            <person name="Ayyampalayam S."/>
            <person name="Mercati F."/>
            <person name="Riccardi P."/>
            <person name="McKain M.R."/>
            <person name="Kakrana A."/>
            <person name="Tang H."/>
            <person name="Ray J."/>
            <person name="Groenendijk J."/>
            <person name="Arikit S."/>
            <person name="Mathioni S.M."/>
            <person name="Nakano M."/>
            <person name="Shan H."/>
            <person name="Telgmann-Rauber A."/>
            <person name="Kanno A."/>
            <person name="Yue Z."/>
            <person name="Chen H."/>
            <person name="Li W."/>
            <person name="Chen Y."/>
            <person name="Xu X."/>
            <person name="Zhang Y."/>
            <person name="Luo S."/>
            <person name="Chen H."/>
            <person name="Gao J."/>
            <person name="Mao Z."/>
            <person name="Pires J.C."/>
            <person name="Luo M."/>
            <person name="Kudrna D."/>
            <person name="Wing R.A."/>
            <person name="Meyers B.C."/>
            <person name="Yi K."/>
            <person name="Kong H."/>
            <person name="Lavrijsen P."/>
            <person name="Sunseri F."/>
            <person name="Falavigna A."/>
            <person name="Ye Y."/>
            <person name="Leebens-Mack J.H."/>
            <person name="Chen G."/>
        </authorList>
    </citation>
    <scope>NUCLEOTIDE SEQUENCE [LARGE SCALE GENOMIC DNA]</scope>
    <source>
        <strain evidence="4">cv. DH0086</strain>
    </source>
</reference>
<evidence type="ECO:0000256" key="1">
    <source>
        <dbReference type="PROSITE-ProRule" id="PRU00175"/>
    </source>
</evidence>
<dbReference type="GO" id="GO:0006511">
    <property type="term" value="P:ubiquitin-dependent protein catabolic process"/>
    <property type="evidence" value="ECO:0007669"/>
    <property type="project" value="TreeGrafter"/>
</dbReference>
<evidence type="ECO:0000313" key="4">
    <source>
        <dbReference type="Proteomes" id="UP000243459"/>
    </source>
</evidence>
<feature type="domain" description="RING-type" evidence="2">
    <location>
        <begin position="102"/>
        <end position="143"/>
    </location>
</feature>
<protein>
    <recommendedName>
        <fullName evidence="2">RING-type domain-containing protein</fullName>
    </recommendedName>
</protein>
<dbReference type="EMBL" id="CM007387">
    <property type="protein sequence ID" value="ONK63397.1"/>
    <property type="molecule type" value="Genomic_DNA"/>
</dbReference>
<dbReference type="Proteomes" id="UP000243459">
    <property type="component" value="Chromosome 7"/>
</dbReference>
<dbReference type="OrthoDB" id="21204at2759"/>
<dbReference type="InterPro" id="IPR001841">
    <property type="entry name" value="Znf_RING"/>
</dbReference>
<dbReference type="SMART" id="SM00184">
    <property type="entry name" value="RING"/>
    <property type="match status" value="1"/>
</dbReference>
<dbReference type="Pfam" id="PF13639">
    <property type="entry name" value="zf-RING_2"/>
    <property type="match status" value="1"/>
</dbReference>
<dbReference type="OMA" id="ELGANGW"/>